<sequence length="284" mass="31685" precursor="true">MRFVINTTLVVLFSIASLAAAEVTTTPDGQLRLTASMGHSHNDYYQRQPLTLALDAEMLSIEADVFVRGDELFVAHDEHEIRSHRTLRRLYLDPLYTRFEQRGGKQTDAPFGGSVRPSGTPIVLMVDFKSEGSTTWPVLEQQLAQYPGMIRHVATHTDGSVSITPGPVIVAVSGKRPIEMMTNAVGRYSGIDGRFPDDLNSNRPAHLMPMVSCSFSTLSRKAGGNRVDNLRPVLNRFARATAEQGRLARVWGTPDNQSTWRLMRDARMQLINTDQPDKMKSFLE</sequence>
<evidence type="ECO:0000256" key="1">
    <source>
        <dbReference type="ARBA" id="ARBA00014286"/>
    </source>
</evidence>
<proteinExistence type="predicted"/>
<evidence type="ECO:0000313" key="3">
    <source>
        <dbReference type="EMBL" id="QDU70530.1"/>
    </source>
</evidence>
<dbReference type="GO" id="GO:0006629">
    <property type="term" value="P:lipid metabolic process"/>
    <property type="evidence" value="ECO:0007669"/>
    <property type="project" value="InterPro"/>
</dbReference>
<dbReference type="SUPFAM" id="SSF51695">
    <property type="entry name" value="PLC-like phosphodiesterases"/>
    <property type="match status" value="1"/>
</dbReference>
<keyword evidence="4" id="KW-1185">Reference proteome</keyword>
<organism evidence="3 4">
    <name type="scientific">Mucisphaera calidilacus</name>
    <dbReference type="NCBI Taxonomy" id="2527982"/>
    <lineage>
        <taxon>Bacteria</taxon>
        <taxon>Pseudomonadati</taxon>
        <taxon>Planctomycetota</taxon>
        <taxon>Phycisphaerae</taxon>
        <taxon>Phycisphaerales</taxon>
        <taxon>Phycisphaeraceae</taxon>
        <taxon>Mucisphaera</taxon>
    </lineage>
</organism>
<dbReference type="EMBL" id="CP036280">
    <property type="protein sequence ID" value="QDU70530.1"/>
    <property type="molecule type" value="Genomic_DNA"/>
</dbReference>
<feature type="signal peptide" evidence="2">
    <location>
        <begin position="1"/>
        <end position="19"/>
    </location>
</feature>
<dbReference type="PANTHER" id="PTHR31571">
    <property type="entry name" value="ALTERED INHERITANCE OF MITOCHONDRIA PROTEIN 6"/>
    <property type="match status" value="1"/>
</dbReference>
<keyword evidence="2" id="KW-0732">Signal</keyword>
<dbReference type="InterPro" id="IPR017946">
    <property type="entry name" value="PLC-like_Pdiesterase_TIM-brl"/>
</dbReference>
<feature type="chain" id="PRO_5022012827" description="Altered inheritance of mitochondria protein 6" evidence="2">
    <location>
        <begin position="20"/>
        <end position="284"/>
    </location>
</feature>
<gene>
    <name evidence="3" type="ORF">Pan265_03580</name>
</gene>
<dbReference type="GO" id="GO:0008081">
    <property type="term" value="F:phosphoric diester hydrolase activity"/>
    <property type="evidence" value="ECO:0007669"/>
    <property type="project" value="InterPro"/>
</dbReference>
<protein>
    <recommendedName>
        <fullName evidence="1">Altered inheritance of mitochondria protein 6</fullName>
    </recommendedName>
</protein>
<evidence type="ECO:0000313" key="4">
    <source>
        <dbReference type="Proteomes" id="UP000320386"/>
    </source>
</evidence>
<accession>A0A518BU84</accession>
<evidence type="ECO:0000256" key="2">
    <source>
        <dbReference type="SAM" id="SignalP"/>
    </source>
</evidence>
<dbReference type="KEGG" id="mcad:Pan265_03580"/>
<dbReference type="PANTHER" id="PTHR31571:SF1">
    <property type="entry name" value="ALTERED INHERITANCE OF MITOCHONDRIA PROTEIN 6"/>
    <property type="match status" value="1"/>
</dbReference>
<dbReference type="InterPro" id="IPR051236">
    <property type="entry name" value="HAT_RTT109-like"/>
</dbReference>
<name>A0A518BU84_9BACT</name>
<dbReference type="RefSeq" id="WP_236254569.1">
    <property type="nucleotide sequence ID" value="NZ_CP036280.1"/>
</dbReference>
<dbReference type="AlphaFoldDB" id="A0A518BU84"/>
<dbReference type="Proteomes" id="UP000320386">
    <property type="component" value="Chromosome"/>
</dbReference>
<reference evidence="3 4" key="1">
    <citation type="submission" date="2019-02" db="EMBL/GenBank/DDBJ databases">
        <title>Deep-cultivation of Planctomycetes and their phenomic and genomic characterization uncovers novel biology.</title>
        <authorList>
            <person name="Wiegand S."/>
            <person name="Jogler M."/>
            <person name="Boedeker C."/>
            <person name="Pinto D."/>
            <person name="Vollmers J."/>
            <person name="Rivas-Marin E."/>
            <person name="Kohn T."/>
            <person name="Peeters S.H."/>
            <person name="Heuer A."/>
            <person name="Rast P."/>
            <person name="Oberbeckmann S."/>
            <person name="Bunk B."/>
            <person name="Jeske O."/>
            <person name="Meyerdierks A."/>
            <person name="Storesund J.E."/>
            <person name="Kallscheuer N."/>
            <person name="Luecker S."/>
            <person name="Lage O.M."/>
            <person name="Pohl T."/>
            <person name="Merkel B.J."/>
            <person name="Hornburger P."/>
            <person name="Mueller R.-W."/>
            <person name="Bruemmer F."/>
            <person name="Labrenz M."/>
            <person name="Spormann A.M."/>
            <person name="Op den Camp H."/>
            <person name="Overmann J."/>
            <person name="Amann R."/>
            <person name="Jetten M.S.M."/>
            <person name="Mascher T."/>
            <person name="Medema M.H."/>
            <person name="Devos D.P."/>
            <person name="Kaster A.-K."/>
            <person name="Ovreas L."/>
            <person name="Rohde M."/>
            <person name="Galperin M.Y."/>
            <person name="Jogler C."/>
        </authorList>
    </citation>
    <scope>NUCLEOTIDE SEQUENCE [LARGE SCALE GENOMIC DNA]</scope>
    <source>
        <strain evidence="3 4">Pan265</strain>
    </source>
</reference>